<reference evidence="1" key="3">
    <citation type="submission" date="2020-06" db="EMBL/GenBank/DDBJ databases">
        <title>Helianthus annuus Genome sequencing and assembly Release 2.</title>
        <authorList>
            <person name="Gouzy J."/>
            <person name="Langlade N."/>
            <person name="Munos S."/>
        </authorList>
    </citation>
    <scope>NUCLEOTIDE SEQUENCE</scope>
    <source>
        <tissue evidence="1">Leaves</tissue>
    </source>
</reference>
<organism evidence="2 3">
    <name type="scientific">Helianthus annuus</name>
    <name type="common">Common sunflower</name>
    <dbReference type="NCBI Taxonomy" id="4232"/>
    <lineage>
        <taxon>Eukaryota</taxon>
        <taxon>Viridiplantae</taxon>
        <taxon>Streptophyta</taxon>
        <taxon>Embryophyta</taxon>
        <taxon>Tracheophyta</taxon>
        <taxon>Spermatophyta</taxon>
        <taxon>Magnoliopsida</taxon>
        <taxon>eudicotyledons</taxon>
        <taxon>Gunneridae</taxon>
        <taxon>Pentapetalae</taxon>
        <taxon>asterids</taxon>
        <taxon>campanulids</taxon>
        <taxon>Asterales</taxon>
        <taxon>Asteraceae</taxon>
        <taxon>Asteroideae</taxon>
        <taxon>Heliantheae alliance</taxon>
        <taxon>Heliantheae</taxon>
        <taxon>Helianthus</taxon>
    </lineage>
</organism>
<gene>
    <name evidence="2" type="ORF">HannXRQ_Chr15g0483251</name>
    <name evidence="1" type="ORF">HanXRQr2_Chr15g0701031</name>
</gene>
<proteinExistence type="predicted"/>
<keyword evidence="3" id="KW-1185">Reference proteome</keyword>
<dbReference type="EMBL" id="MNCJ02000330">
    <property type="protein sequence ID" value="KAF5765204.1"/>
    <property type="molecule type" value="Genomic_DNA"/>
</dbReference>
<dbReference type="InParanoid" id="A0A251SDE5"/>
<dbReference type="Gramene" id="mRNA:HanXRQr2_Chr15g0701031">
    <property type="protein sequence ID" value="mRNA:HanXRQr2_Chr15g0701031"/>
    <property type="gene ID" value="HanXRQr2_Chr15g0701031"/>
</dbReference>
<evidence type="ECO:0000313" key="2">
    <source>
        <dbReference type="EMBL" id="OTF95450.1"/>
    </source>
</evidence>
<accession>A0A251SDE5</accession>
<reference evidence="1 3" key="1">
    <citation type="journal article" date="2017" name="Nature">
        <title>The sunflower genome provides insights into oil metabolism, flowering and Asterid evolution.</title>
        <authorList>
            <person name="Badouin H."/>
            <person name="Gouzy J."/>
            <person name="Grassa C.J."/>
            <person name="Murat F."/>
            <person name="Staton S.E."/>
            <person name="Cottret L."/>
            <person name="Lelandais-Briere C."/>
            <person name="Owens G.L."/>
            <person name="Carrere S."/>
            <person name="Mayjonade B."/>
            <person name="Legrand L."/>
            <person name="Gill N."/>
            <person name="Kane N.C."/>
            <person name="Bowers J.E."/>
            <person name="Hubner S."/>
            <person name="Bellec A."/>
            <person name="Berard A."/>
            <person name="Berges H."/>
            <person name="Blanchet N."/>
            <person name="Boniface M.C."/>
            <person name="Brunel D."/>
            <person name="Catrice O."/>
            <person name="Chaidir N."/>
            <person name="Claudel C."/>
            <person name="Donnadieu C."/>
            <person name="Faraut T."/>
            <person name="Fievet G."/>
            <person name="Helmstetter N."/>
            <person name="King M."/>
            <person name="Knapp S.J."/>
            <person name="Lai Z."/>
            <person name="Le Paslier M.C."/>
            <person name="Lippi Y."/>
            <person name="Lorenzon L."/>
            <person name="Mandel J.R."/>
            <person name="Marage G."/>
            <person name="Marchand G."/>
            <person name="Marquand E."/>
            <person name="Bret-Mestries E."/>
            <person name="Morien E."/>
            <person name="Nambeesan S."/>
            <person name="Nguyen T."/>
            <person name="Pegot-Espagnet P."/>
            <person name="Pouilly N."/>
            <person name="Raftis F."/>
            <person name="Sallet E."/>
            <person name="Schiex T."/>
            <person name="Thomas J."/>
            <person name="Vandecasteele C."/>
            <person name="Vares D."/>
            <person name="Vear F."/>
            <person name="Vautrin S."/>
            <person name="Crespi M."/>
            <person name="Mangin B."/>
            <person name="Burke J.M."/>
            <person name="Salse J."/>
            <person name="Munos S."/>
            <person name="Vincourt P."/>
            <person name="Rieseberg L.H."/>
            <person name="Langlade N.B."/>
        </authorList>
    </citation>
    <scope>NUCLEOTIDE SEQUENCE [LARGE SCALE GENOMIC DNA]</scope>
    <source>
        <strain evidence="3">cv. SF193</strain>
        <tissue evidence="1">Leaves</tissue>
    </source>
</reference>
<dbReference type="Proteomes" id="UP000215914">
    <property type="component" value="Chromosome 15"/>
</dbReference>
<dbReference type="AlphaFoldDB" id="A0A251SDE5"/>
<protein>
    <submittedName>
        <fullName evidence="2">Uncharacterized protein</fullName>
    </submittedName>
</protein>
<reference evidence="2" key="2">
    <citation type="submission" date="2017-02" db="EMBL/GenBank/DDBJ databases">
        <title>Sunflower complete genome.</title>
        <authorList>
            <person name="Langlade N."/>
            <person name="Munos S."/>
        </authorList>
    </citation>
    <scope>NUCLEOTIDE SEQUENCE [LARGE SCALE GENOMIC DNA]</scope>
    <source>
        <tissue evidence="2">Leaves</tissue>
    </source>
</reference>
<evidence type="ECO:0000313" key="1">
    <source>
        <dbReference type="EMBL" id="KAF5765204.1"/>
    </source>
</evidence>
<sequence length="104" mass="12947">MNQFPYLTMIVVKEARYINDYIFFSFFIDFTFLFTDFRTLSIVNQICKVFTGCVMVRDYQGERIWELQRFVRWFLCCLCRLTRRMCSAVGLRWRRWRCLCVRWC</sequence>
<name>A0A251SDE5_HELAN</name>
<evidence type="ECO:0000313" key="3">
    <source>
        <dbReference type="Proteomes" id="UP000215914"/>
    </source>
</evidence>
<dbReference type="EMBL" id="CM007904">
    <property type="protein sequence ID" value="OTF95450.1"/>
    <property type="molecule type" value="Genomic_DNA"/>
</dbReference>